<feature type="domain" description="Amidohydrolase 3" evidence="2">
    <location>
        <begin position="324"/>
        <end position="424"/>
    </location>
</feature>
<dbReference type="SUPFAM" id="SSF51338">
    <property type="entry name" value="Composite domain of metallo-dependent hydrolases"/>
    <property type="match status" value="1"/>
</dbReference>
<dbReference type="EMBL" id="JABBGM010000005">
    <property type="protein sequence ID" value="NML94548.1"/>
    <property type="molecule type" value="Genomic_DNA"/>
</dbReference>
<feature type="signal peptide" evidence="1">
    <location>
        <begin position="1"/>
        <end position="24"/>
    </location>
</feature>
<evidence type="ECO:0000313" key="3">
    <source>
        <dbReference type="EMBL" id="NML94548.1"/>
    </source>
</evidence>
<proteinExistence type="predicted"/>
<dbReference type="RefSeq" id="WP_169493824.1">
    <property type="nucleotide sequence ID" value="NZ_JABBGM010000005.1"/>
</dbReference>
<reference evidence="3 4" key="1">
    <citation type="submission" date="2020-04" db="EMBL/GenBank/DDBJ databases">
        <title>Novosphingobium sp. TW-4 isolated from soil.</title>
        <authorList>
            <person name="Dahal R.H."/>
            <person name="Chaudhary D.K."/>
        </authorList>
    </citation>
    <scope>NUCLEOTIDE SEQUENCE [LARGE SCALE GENOMIC DNA]</scope>
    <source>
        <strain evidence="3 4">TW-4</strain>
    </source>
</reference>
<dbReference type="PANTHER" id="PTHR43135">
    <property type="entry name" value="ALPHA-D-RIBOSE 1-METHYLPHOSPHONATE 5-TRIPHOSPHATE DIPHOSPHATASE"/>
    <property type="match status" value="1"/>
</dbReference>
<dbReference type="InterPro" id="IPR013108">
    <property type="entry name" value="Amidohydro_3"/>
</dbReference>
<evidence type="ECO:0000313" key="4">
    <source>
        <dbReference type="Proteomes" id="UP000583556"/>
    </source>
</evidence>
<sequence>MKPRTLISSLAALLAASASIPVLAQQAQDFAITNATVAIGDGSAPIQGGTVVVRGGKIVAAGAGVAVPAGIQVIDGTGKWVTPGLVSAVTDLGLVDVGAVDESNDEYAPKAGFNAALDVSAAIDPDATPIGISRAGGVTRAAVAPVAANAIFAGQGAIIDLGADANPVNRPRAFQFVELGERGADLAGGSRVAAQTVLRNALREAADFDRRAGISKIGGAKASPTSTGDDIPLDPRMAQTVQGRADDGLLTRFDAAALVPVVSGRQPLYVHVERAADIRQVLRLKSEFPAIKLVIVGAAEGWRVARDIAAAGVPVLASAITDLPGRFETLAATQSNVGRMQAAGVKVGLGGFYDNDQPRYAPQYAGNLVAVGRLPGASGLTWGQALAAITSVPADIIGEGSRFGSLKPGLAGDVVIWDGDPLELSSGPVDIYIDGVKQSMVNHQTRLRDRYRNPQEGSLPKAYQ</sequence>
<dbReference type="Proteomes" id="UP000583556">
    <property type="component" value="Unassembled WGS sequence"/>
</dbReference>
<name>A0A7Y0BQF9_9SPHN</name>
<dbReference type="Gene3D" id="3.20.20.140">
    <property type="entry name" value="Metal-dependent hydrolases"/>
    <property type="match status" value="1"/>
</dbReference>
<dbReference type="InterPro" id="IPR051781">
    <property type="entry name" value="Metallo-dep_Hydrolase"/>
</dbReference>
<dbReference type="InterPro" id="IPR011059">
    <property type="entry name" value="Metal-dep_hydrolase_composite"/>
</dbReference>
<keyword evidence="3" id="KW-0378">Hydrolase</keyword>
<dbReference type="Gene3D" id="2.30.40.10">
    <property type="entry name" value="Urease, subunit C, domain 1"/>
    <property type="match status" value="1"/>
</dbReference>
<dbReference type="AlphaFoldDB" id="A0A7Y0BQF9"/>
<accession>A0A7Y0BQF9</accession>
<comment type="caution">
    <text evidence="3">The sequence shown here is derived from an EMBL/GenBank/DDBJ whole genome shotgun (WGS) entry which is preliminary data.</text>
</comment>
<feature type="chain" id="PRO_5030938957" evidence="1">
    <location>
        <begin position="25"/>
        <end position="464"/>
    </location>
</feature>
<keyword evidence="4" id="KW-1185">Reference proteome</keyword>
<dbReference type="PANTHER" id="PTHR43135:SF3">
    <property type="entry name" value="ALPHA-D-RIBOSE 1-METHYLPHOSPHONATE 5-TRIPHOSPHATE DIPHOSPHATASE"/>
    <property type="match status" value="1"/>
</dbReference>
<evidence type="ECO:0000256" key="1">
    <source>
        <dbReference type="SAM" id="SignalP"/>
    </source>
</evidence>
<gene>
    <name evidence="3" type="ORF">HHL27_12820</name>
</gene>
<dbReference type="SUPFAM" id="SSF51556">
    <property type="entry name" value="Metallo-dependent hydrolases"/>
    <property type="match status" value="1"/>
</dbReference>
<organism evidence="3 4">
    <name type="scientific">Novosphingobium olei</name>
    <dbReference type="NCBI Taxonomy" id="2728851"/>
    <lineage>
        <taxon>Bacteria</taxon>
        <taxon>Pseudomonadati</taxon>
        <taxon>Pseudomonadota</taxon>
        <taxon>Alphaproteobacteria</taxon>
        <taxon>Sphingomonadales</taxon>
        <taxon>Sphingomonadaceae</taxon>
        <taxon>Novosphingobium</taxon>
    </lineage>
</organism>
<keyword evidence="1" id="KW-0732">Signal</keyword>
<dbReference type="GO" id="GO:0016810">
    <property type="term" value="F:hydrolase activity, acting on carbon-nitrogen (but not peptide) bonds"/>
    <property type="evidence" value="ECO:0007669"/>
    <property type="project" value="InterPro"/>
</dbReference>
<dbReference type="InterPro" id="IPR032466">
    <property type="entry name" value="Metal_Hydrolase"/>
</dbReference>
<dbReference type="Pfam" id="PF07969">
    <property type="entry name" value="Amidohydro_3"/>
    <property type="match status" value="1"/>
</dbReference>
<protein>
    <submittedName>
        <fullName evidence="3">Amidohydrolase family protein</fullName>
    </submittedName>
</protein>
<evidence type="ECO:0000259" key="2">
    <source>
        <dbReference type="Pfam" id="PF07969"/>
    </source>
</evidence>